<sequence>MLVKGSKWVFFLTGTLSFLIVFVVLWKGLGGAEEFDLFHLSDHSASSHARTKLIGIAGADGTRRKKSHRLVTSVSTPEQKYFAIDFGGHETCNPNIIPHPQLADTWIVVAQRLQSPSQDPFVFNEIACNAVFDNATLRCVDQPTALPIQATSGPHCKGDLAHLAFNLGPHDARVFYGPSAPFTVYGSNSLYTCFGQWLRDFRPLVSSWGATPVAAAFADPVDLQKPAEYHPIEKNWFVFWDLAGQIYVHHDLYPKRTFARLLPDGGVGPNLSPAAEATDAACIAKHMPRIGETLESIHQATNSLSVTLCARGTCTPDARNTFILSVFQHKSFHAYHSVYEPYVILFAPAPPFQIVAISKKPFWVNGRGLPGEKRPDYLPIPPTAPWNQTEMLYVTSLAWKAGNQTYHGYLDDVVFVAFGVEDEQSAGIDVVVGDLLLDLAFC</sequence>
<dbReference type="Proteomes" id="UP000077002">
    <property type="component" value="Unassembled WGS sequence"/>
</dbReference>
<proteinExistence type="predicted"/>
<protein>
    <submittedName>
        <fullName evidence="1">Uncharacterized protein</fullName>
    </submittedName>
</protein>
<organism evidence="1 2">
    <name type="scientific">Fonsecaea monophora</name>
    <dbReference type="NCBI Taxonomy" id="254056"/>
    <lineage>
        <taxon>Eukaryota</taxon>
        <taxon>Fungi</taxon>
        <taxon>Dikarya</taxon>
        <taxon>Ascomycota</taxon>
        <taxon>Pezizomycotina</taxon>
        <taxon>Eurotiomycetes</taxon>
        <taxon>Chaetothyriomycetidae</taxon>
        <taxon>Chaetothyriales</taxon>
        <taxon>Herpotrichiellaceae</taxon>
        <taxon>Fonsecaea</taxon>
    </lineage>
</organism>
<evidence type="ECO:0000313" key="1">
    <source>
        <dbReference type="EMBL" id="OAG35131.1"/>
    </source>
</evidence>
<accession>A0A177EUM5</accession>
<dbReference type="AlphaFoldDB" id="A0A177EUM5"/>
<gene>
    <name evidence="1" type="ORF">AYO21_10698</name>
</gene>
<dbReference type="OrthoDB" id="2522565at2759"/>
<reference evidence="1 2" key="1">
    <citation type="submission" date="2016-03" db="EMBL/GenBank/DDBJ databases">
        <title>Draft genome sequence of the Fonsecaea monophora CBS 269.37.</title>
        <authorList>
            <person name="Bombassaro A."/>
            <person name="Vinicius W.A."/>
            <person name="De Hoog S."/>
            <person name="Sun J."/>
            <person name="Souza E.M."/>
            <person name="Raittz R.T."/>
            <person name="Costa F."/>
            <person name="Leao A.C."/>
            <person name="Tadra-Sfeir M.Z."/>
            <person name="Baura V."/>
            <person name="Balsanelli E."/>
            <person name="Pedrosa F.O."/>
            <person name="Moreno L.F."/>
            <person name="Steffens M.B."/>
            <person name="Xi L."/>
            <person name="Bocca A.L."/>
            <person name="Felipe M.S."/>
            <person name="Teixeira M."/>
            <person name="Telles Filho F.Q."/>
            <person name="Azevedo C.M."/>
            <person name="Gomes R."/>
            <person name="Vicente V.A."/>
        </authorList>
    </citation>
    <scope>NUCLEOTIDE SEQUENCE [LARGE SCALE GENOMIC DNA]</scope>
    <source>
        <strain evidence="1 2">CBS 269.37</strain>
    </source>
</reference>
<evidence type="ECO:0000313" key="2">
    <source>
        <dbReference type="Proteomes" id="UP000077002"/>
    </source>
</evidence>
<dbReference type="RefSeq" id="XP_022507083.1">
    <property type="nucleotide sequence ID" value="XM_022660608.1"/>
</dbReference>
<name>A0A177EUM5_9EURO</name>
<comment type="caution">
    <text evidence="1">The sequence shown here is derived from an EMBL/GenBank/DDBJ whole genome shotgun (WGS) entry which is preliminary data.</text>
</comment>
<dbReference type="GeneID" id="34605810"/>
<keyword evidence="2" id="KW-1185">Reference proteome</keyword>
<dbReference type="EMBL" id="LVKK01000128">
    <property type="protein sequence ID" value="OAG35131.1"/>
    <property type="molecule type" value="Genomic_DNA"/>
</dbReference>